<dbReference type="CDD" id="cd06583">
    <property type="entry name" value="PGRP"/>
    <property type="match status" value="1"/>
</dbReference>
<dbReference type="Pfam" id="PF01510">
    <property type="entry name" value="Amidase_2"/>
    <property type="match status" value="1"/>
</dbReference>
<dbReference type="SUPFAM" id="SSF52129">
    <property type="entry name" value="Caspase-like"/>
    <property type="match status" value="1"/>
</dbReference>
<organism evidence="3 4">
    <name type="scientific">Telluria aromaticivorans</name>
    <dbReference type="NCBI Taxonomy" id="2725995"/>
    <lineage>
        <taxon>Bacteria</taxon>
        <taxon>Pseudomonadati</taxon>
        <taxon>Pseudomonadota</taxon>
        <taxon>Betaproteobacteria</taxon>
        <taxon>Burkholderiales</taxon>
        <taxon>Oxalobacteraceae</taxon>
        <taxon>Telluria group</taxon>
        <taxon>Telluria</taxon>
    </lineage>
</organism>
<evidence type="ECO:0000313" key="4">
    <source>
        <dbReference type="Proteomes" id="UP000533905"/>
    </source>
</evidence>
<comment type="caution">
    <text evidence="3">The sequence shown here is derived from an EMBL/GenBank/DDBJ whole genome shotgun (WGS) entry which is preliminary data.</text>
</comment>
<protein>
    <submittedName>
        <fullName evidence="3">Peptidase C14</fullName>
    </submittedName>
</protein>
<accession>A0A7Y2NYG2</accession>
<dbReference type="AlphaFoldDB" id="A0A7Y2NYG2"/>
<dbReference type="EMBL" id="JABAIV010000001">
    <property type="protein sequence ID" value="NNG21969.1"/>
    <property type="molecule type" value="Genomic_DNA"/>
</dbReference>
<dbReference type="GO" id="GO:0004197">
    <property type="term" value="F:cysteine-type endopeptidase activity"/>
    <property type="evidence" value="ECO:0007669"/>
    <property type="project" value="InterPro"/>
</dbReference>
<gene>
    <name evidence="3" type="ORF">HGB41_02955</name>
</gene>
<feature type="domain" description="Peptidase C14 caspase" evidence="1">
    <location>
        <begin position="697"/>
        <end position="922"/>
    </location>
</feature>
<dbReference type="GO" id="GO:0006508">
    <property type="term" value="P:proteolysis"/>
    <property type="evidence" value="ECO:0007669"/>
    <property type="project" value="InterPro"/>
</dbReference>
<dbReference type="Pfam" id="PF00656">
    <property type="entry name" value="Peptidase_C14"/>
    <property type="match status" value="1"/>
</dbReference>
<dbReference type="InterPro" id="IPR036505">
    <property type="entry name" value="Amidase/PGRP_sf"/>
</dbReference>
<dbReference type="SUPFAM" id="SSF55846">
    <property type="entry name" value="N-acetylmuramoyl-L-alanine amidase-like"/>
    <property type="match status" value="1"/>
</dbReference>
<dbReference type="Gene3D" id="3.40.80.10">
    <property type="entry name" value="Peptidoglycan recognition protein-like"/>
    <property type="match status" value="1"/>
</dbReference>
<dbReference type="RefSeq" id="WP_171080917.1">
    <property type="nucleotide sequence ID" value="NZ_JABAIV010000001.1"/>
</dbReference>
<evidence type="ECO:0000259" key="2">
    <source>
        <dbReference type="Pfam" id="PF01510"/>
    </source>
</evidence>
<dbReference type="GO" id="GO:0009253">
    <property type="term" value="P:peptidoglycan catabolic process"/>
    <property type="evidence" value="ECO:0007669"/>
    <property type="project" value="InterPro"/>
</dbReference>
<reference evidence="3 4" key="1">
    <citation type="submission" date="2020-04" db="EMBL/GenBank/DDBJ databases">
        <title>Massilia sp. nov., a cold adapted bacteria isolated from Arctic soil.</title>
        <authorList>
            <person name="Son J."/>
            <person name="Ka J.-O."/>
        </authorList>
    </citation>
    <scope>NUCLEOTIDE SEQUENCE [LARGE SCALE GENOMIC DNA]</scope>
    <source>
        <strain evidence="3 4">ML15P13</strain>
    </source>
</reference>
<dbReference type="InterPro" id="IPR029030">
    <property type="entry name" value="Caspase-like_dom_sf"/>
</dbReference>
<sequence>MPAPFKRLTLDQFANLLNRYQFTRKINAVHMHHTWRPNHSQFRGHESIVGMWTYHTQTNKWSDIAQHITIDPQGYIWLGRNWNAAPASASGQNGDSHAGPFMFEMIGDFDKGCDPFDGPQRNTVIKVIALVQKRFGLAPGSLMFHNMMSGKSCPGSSIDYREILAEVQRVHDQPEQWEPRSRSAIFADEAIDDPDARTIDEAVEDLGRVSASQRDPENAEACVHTRGAVDVDAGALPAGRAIDLGAARRAGPTPAQLAALRPHLVNLTMGELSDEGEYKTSKGDVDAIFGEHLEAAFRRAQALELPLRIVVQAHGGLVNEAAGLAIAQKSVDWWMANNIYPLYFVWETGAFETIGQLLRRVRDGATRGVPRDVFDLLTDPLVEEAVRALQGQHVWGAMKLSAQRASALDVIGNGGEGDGRFQGGACYVAQKLRDFCRLHREGVELHAVGHSAGAIFQAYFIPRVLQFGAGPFQSVHLMAPAIRTDLFKATLARFVGPGKPGIEQMAMYTMRKDYELDDNCAGIYRKSLLYLIHHALEPQRRTPLLGLEENLRADRELIALFGLDGKPPLADVVWSKTAAEQGRSASRSSTHGGFDDDLATMGSIARRILARSDADRIVEYRPGADSSRGADAWNVEVALPTDILLRPAPAPLAAGGFMGEYGMGGRYQSNGGNGNGGAGYYHPGGGVLHAPEIGGGRRRALCVGINRYPTYPLTGCLADVEAWTRILGRLGFEDIATLLNEHATHDAILEQLRQLVQASRPGDVIVFQYAGHGTTVTDLGGDEGGGDTPADDEAICPVDYETGALILDDDIGRIVDLLPEGVNLTCFMDCCHSGTASRFGVGKNPSNTAHDPGDRVRFIVAGPELQNAHRRYRAGVPQGRTLPRGPARMREVLFAACLSSEKAWESRGQGEFTVRATGVLGRMAGSLGSISNADFARLVIQEFGPSPRQQPRLYSSEAAAALGLLAPLQAHAAAAASRPAWSGEAQLLIQGMQQLLQQYGPPH</sequence>
<dbReference type="GO" id="GO:0008745">
    <property type="term" value="F:N-acetylmuramoyl-L-alanine amidase activity"/>
    <property type="evidence" value="ECO:0007669"/>
    <property type="project" value="InterPro"/>
</dbReference>
<evidence type="ECO:0000259" key="1">
    <source>
        <dbReference type="Pfam" id="PF00656"/>
    </source>
</evidence>
<dbReference type="InterPro" id="IPR011600">
    <property type="entry name" value="Pept_C14_caspase"/>
</dbReference>
<evidence type="ECO:0000313" key="3">
    <source>
        <dbReference type="EMBL" id="NNG21969.1"/>
    </source>
</evidence>
<feature type="domain" description="N-acetylmuramoyl-L-alanine amidase" evidence="2">
    <location>
        <begin position="24"/>
        <end position="155"/>
    </location>
</feature>
<dbReference type="PANTHER" id="PTHR48104">
    <property type="entry name" value="METACASPASE-4"/>
    <property type="match status" value="1"/>
</dbReference>
<dbReference type="Proteomes" id="UP000533905">
    <property type="component" value="Unassembled WGS sequence"/>
</dbReference>
<dbReference type="PANTHER" id="PTHR48104:SF30">
    <property type="entry name" value="METACASPASE-1"/>
    <property type="match status" value="1"/>
</dbReference>
<name>A0A7Y2NYG2_9BURK</name>
<dbReference type="InterPro" id="IPR002502">
    <property type="entry name" value="Amidase_domain"/>
</dbReference>
<dbReference type="Gene3D" id="3.40.50.1460">
    <property type="match status" value="1"/>
</dbReference>
<dbReference type="InterPro" id="IPR050452">
    <property type="entry name" value="Metacaspase"/>
</dbReference>
<keyword evidence="4" id="KW-1185">Reference proteome</keyword>
<proteinExistence type="predicted"/>
<dbReference type="GO" id="GO:0005737">
    <property type="term" value="C:cytoplasm"/>
    <property type="evidence" value="ECO:0007669"/>
    <property type="project" value="TreeGrafter"/>
</dbReference>